<evidence type="ECO:0000256" key="1">
    <source>
        <dbReference type="SAM" id="Phobius"/>
    </source>
</evidence>
<feature type="transmembrane region" description="Helical" evidence="1">
    <location>
        <begin position="136"/>
        <end position="161"/>
    </location>
</feature>
<feature type="transmembrane region" description="Helical" evidence="1">
    <location>
        <begin position="254"/>
        <end position="274"/>
    </location>
</feature>
<organism evidence="2 3">
    <name type="scientific">Diversispora epigaea</name>
    <dbReference type="NCBI Taxonomy" id="1348612"/>
    <lineage>
        <taxon>Eukaryota</taxon>
        <taxon>Fungi</taxon>
        <taxon>Fungi incertae sedis</taxon>
        <taxon>Mucoromycota</taxon>
        <taxon>Glomeromycotina</taxon>
        <taxon>Glomeromycetes</taxon>
        <taxon>Diversisporales</taxon>
        <taxon>Diversisporaceae</taxon>
        <taxon>Diversispora</taxon>
    </lineage>
</organism>
<name>A0A397GUG4_9GLOM</name>
<dbReference type="OrthoDB" id="2358351at2759"/>
<evidence type="ECO:0000313" key="2">
    <source>
        <dbReference type="EMBL" id="RHZ53184.1"/>
    </source>
</evidence>
<accession>A0A397GUG4</accession>
<evidence type="ECO:0000313" key="3">
    <source>
        <dbReference type="Proteomes" id="UP000266861"/>
    </source>
</evidence>
<feature type="transmembrane region" description="Helical" evidence="1">
    <location>
        <begin position="216"/>
        <end position="234"/>
    </location>
</feature>
<sequence>MGSYVRQQRSFSVDNKNGRLGTLHPSENLSQSSYYEFQHGSSENLGTKATLVSTTDVNGYQYKAADIGRVITQAEILTRIVPFWELFISAVGLFGYHIVTMAMRNIGGQKAGSVLFFHGCSSEFYQPNVDICATSILSWSLIGGAVFYFSFVTTLSILLYIECYRQGYPGAFTALWNSPFFLFCYLFKEQCRIDLLSIPNKFIGFKKWTRLNLHRFTLAFYSLITTLLVTYYLTRKTVDNDDFVAQKEYKSGDGLYRLYNPYLLPYYAAIYFYCKTVISSGIEIRNATNNDKSELIGVNYMSLKTH</sequence>
<reference evidence="2 3" key="1">
    <citation type="submission" date="2018-08" db="EMBL/GenBank/DDBJ databases">
        <title>Genome and evolution of the arbuscular mycorrhizal fungus Diversispora epigaea (formerly Glomus versiforme) and its bacterial endosymbionts.</title>
        <authorList>
            <person name="Sun X."/>
            <person name="Fei Z."/>
            <person name="Harrison M."/>
        </authorList>
    </citation>
    <scope>NUCLEOTIDE SEQUENCE [LARGE SCALE GENOMIC DNA]</scope>
    <source>
        <strain evidence="2 3">IT104</strain>
    </source>
</reference>
<comment type="caution">
    <text evidence="2">The sequence shown here is derived from an EMBL/GenBank/DDBJ whole genome shotgun (WGS) entry which is preliminary data.</text>
</comment>
<dbReference type="AlphaFoldDB" id="A0A397GUG4"/>
<dbReference type="Proteomes" id="UP000266861">
    <property type="component" value="Unassembled WGS sequence"/>
</dbReference>
<keyword evidence="1" id="KW-0812">Transmembrane</keyword>
<keyword evidence="1" id="KW-0472">Membrane</keyword>
<proteinExistence type="predicted"/>
<protein>
    <submittedName>
        <fullName evidence="2">Uncharacterized protein</fullName>
    </submittedName>
</protein>
<dbReference type="EMBL" id="PQFF01000393">
    <property type="protein sequence ID" value="RHZ53184.1"/>
    <property type="molecule type" value="Genomic_DNA"/>
</dbReference>
<gene>
    <name evidence="2" type="ORF">Glove_449g10</name>
</gene>
<keyword evidence="1" id="KW-1133">Transmembrane helix</keyword>
<keyword evidence="3" id="KW-1185">Reference proteome</keyword>